<name>A0A1I6CRI3_9FIRM</name>
<dbReference type="EMBL" id="FOYM01000001">
    <property type="protein sequence ID" value="SFQ95697.1"/>
    <property type="molecule type" value="Genomic_DNA"/>
</dbReference>
<gene>
    <name evidence="1" type="ORF">SAMN05660706_101235</name>
</gene>
<dbReference type="Proteomes" id="UP000199584">
    <property type="component" value="Unassembled WGS sequence"/>
</dbReference>
<dbReference type="RefSeq" id="WP_092481621.1">
    <property type="nucleotide sequence ID" value="NZ_FOYM01000001.1"/>
</dbReference>
<dbReference type="AlphaFoldDB" id="A0A1I6CRI3"/>
<sequence>MLTLNDYNKLYNLTAGVTPLPKDCGTLCGSICCRPGRHNELGIYLFPGEEAMFTRRENWLNWEAQDPAEQCFPASWPAPVYFVRCTAPCPRESRPLACRFFPLAPHLQRDGTMLLIYETLDLPYTCPLIAGDVPLQEKFIHATRLAWQIMLGDRRIRDLVEEDSRYREEKNLPLRVVEG</sequence>
<proteinExistence type="predicted"/>
<evidence type="ECO:0000313" key="2">
    <source>
        <dbReference type="Proteomes" id="UP000199584"/>
    </source>
</evidence>
<dbReference type="STRING" id="39060.SAMN05660706_101235"/>
<reference evidence="2" key="1">
    <citation type="submission" date="2016-10" db="EMBL/GenBank/DDBJ databases">
        <authorList>
            <person name="Varghese N."/>
            <person name="Submissions S."/>
        </authorList>
    </citation>
    <scope>NUCLEOTIDE SEQUENCE [LARGE SCALE GENOMIC DNA]</scope>
    <source>
        <strain evidence="2">DSM 3669</strain>
    </source>
</reference>
<dbReference type="OrthoDB" id="8438824at2"/>
<accession>A0A1I6CRI3</accession>
<keyword evidence="2" id="KW-1185">Reference proteome</keyword>
<evidence type="ECO:0000313" key="1">
    <source>
        <dbReference type="EMBL" id="SFQ95697.1"/>
    </source>
</evidence>
<protein>
    <submittedName>
        <fullName evidence="1">Uncharacterized protein</fullName>
    </submittedName>
</protein>
<organism evidence="1 2">
    <name type="scientific">Desulfoscipio geothermicus DSM 3669</name>
    <dbReference type="NCBI Taxonomy" id="1121426"/>
    <lineage>
        <taxon>Bacteria</taxon>
        <taxon>Bacillati</taxon>
        <taxon>Bacillota</taxon>
        <taxon>Clostridia</taxon>
        <taxon>Eubacteriales</taxon>
        <taxon>Desulfallaceae</taxon>
        <taxon>Desulfoscipio</taxon>
    </lineage>
</organism>